<name>A0A0H2XZ39_BURO1</name>
<dbReference type="EMBL" id="CP000379">
    <property type="protein sequence ID" value="ABF79482.1"/>
    <property type="molecule type" value="Genomic_DNA"/>
</dbReference>
<evidence type="ECO:0000256" key="1">
    <source>
        <dbReference type="SAM" id="MobiDB-lite"/>
    </source>
</evidence>
<keyword evidence="2" id="KW-1133">Transmembrane helix</keyword>
<reference evidence="3" key="1">
    <citation type="submission" date="2006-05" db="EMBL/GenBank/DDBJ databases">
        <title>Complete sequence of chromosome 2 of Burkholderia cenocepacia AU 1054.</title>
        <authorList>
            <consortium name="US DOE Joint Genome Institute"/>
            <person name="Copeland A."/>
            <person name="Lucas S."/>
            <person name="Lapidus A."/>
            <person name="Barry K."/>
            <person name="Detter J.C."/>
            <person name="Glavina del Rio T."/>
            <person name="Hammon N."/>
            <person name="Israni S."/>
            <person name="Dalin E."/>
            <person name="Tice H."/>
            <person name="Pitluck S."/>
            <person name="Chain P."/>
            <person name="Malfatti S."/>
            <person name="Shin M."/>
            <person name="Vergez L."/>
            <person name="Schmutz J."/>
            <person name="Larimer F."/>
            <person name="Land M."/>
            <person name="Hauser L."/>
            <person name="Kyrpides N."/>
            <person name="Lykidis A."/>
            <person name="LiPuma J.J."/>
            <person name="Konstantinidis K."/>
            <person name="Tiedje J.M."/>
            <person name="Richardson P."/>
        </authorList>
    </citation>
    <scope>NUCLEOTIDE SEQUENCE [LARGE SCALE GENOMIC DNA]</scope>
    <source>
        <strain evidence="3">AU 1054</strain>
    </source>
</reference>
<accession>A0A0H2XZ39</accession>
<dbReference type="AlphaFoldDB" id="A0A0H2XZ39"/>
<organism evidence="3">
    <name type="scientific">Burkholderia orbicola (strain AU 1054)</name>
    <dbReference type="NCBI Taxonomy" id="331271"/>
    <lineage>
        <taxon>Bacteria</taxon>
        <taxon>Pseudomonadati</taxon>
        <taxon>Pseudomonadota</taxon>
        <taxon>Betaproteobacteria</taxon>
        <taxon>Burkholderiales</taxon>
        <taxon>Burkholderiaceae</taxon>
        <taxon>Burkholderia</taxon>
        <taxon>Burkholderia cepacia complex</taxon>
        <taxon>Burkholderia orbicola</taxon>
    </lineage>
</organism>
<gene>
    <name evidence="3" type="ordered locus">Bcen_4601</name>
</gene>
<feature type="transmembrane region" description="Helical" evidence="2">
    <location>
        <begin position="121"/>
        <end position="140"/>
    </location>
</feature>
<feature type="transmembrane region" description="Helical" evidence="2">
    <location>
        <begin position="146"/>
        <end position="169"/>
    </location>
</feature>
<dbReference type="HOGENOM" id="CLU_1486383_0_0_4"/>
<feature type="region of interest" description="Disordered" evidence="1">
    <location>
        <begin position="1"/>
        <end position="20"/>
    </location>
</feature>
<evidence type="ECO:0000313" key="3">
    <source>
        <dbReference type="EMBL" id="ABF79482.1"/>
    </source>
</evidence>
<keyword evidence="2" id="KW-0472">Membrane</keyword>
<evidence type="ECO:0000256" key="2">
    <source>
        <dbReference type="SAM" id="Phobius"/>
    </source>
</evidence>
<sequence length="199" mass="22020">MMGATSKRRRADPRPLRPMPNRTTLIEATIDRVDTNLIRVKANVRKNPPYRLTMQNVCYFVTANDVDEEAFKQIEKLRPGMSVRACTFEHRGRRRIAWIRSGSLAIAPYDVRAQKRRNLSLLAWASCLVVLSLGTAAAALHSGWAFTSALATVVSIVGLVGDLVAIGGLSDLIFQPQRREAQDCWLGEPSGFSAERSGP</sequence>
<proteinExistence type="predicted"/>
<feature type="compositionally biased region" description="Basic residues" evidence="1">
    <location>
        <begin position="1"/>
        <end position="11"/>
    </location>
</feature>
<keyword evidence="2" id="KW-0812">Transmembrane</keyword>
<protein>
    <submittedName>
        <fullName evidence="3">Uncharacterized protein</fullName>
    </submittedName>
</protein>